<protein>
    <submittedName>
        <fullName evidence="1">Uncharacterized protein</fullName>
    </submittedName>
</protein>
<organism evidence="1 2">
    <name type="scientific">Candidatus Sulfotelmatobacter kueseliae</name>
    <dbReference type="NCBI Taxonomy" id="2042962"/>
    <lineage>
        <taxon>Bacteria</taxon>
        <taxon>Pseudomonadati</taxon>
        <taxon>Acidobacteriota</taxon>
        <taxon>Terriglobia</taxon>
        <taxon>Terriglobales</taxon>
        <taxon>Candidatus Korobacteraceae</taxon>
        <taxon>Candidatus Sulfotelmatobacter</taxon>
    </lineage>
</organism>
<dbReference type="Proteomes" id="UP000238701">
    <property type="component" value="Unassembled WGS sequence"/>
</dbReference>
<accession>A0A2U3JXP1</accession>
<sequence>MSLLMTMPGYYIICACPDRGPVPVLGWQGMARGKTPLPVTPFGVIQLSHLRHCALLAPDGTVFCYETSMMYASQREYENDKIRESVERLSGHIEDTVLI</sequence>
<proteinExistence type="predicted"/>
<name>A0A2U3JXP1_9BACT</name>
<evidence type="ECO:0000313" key="1">
    <source>
        <dbReference type="EMBL" id="SPF32108.1"/>
    </source>
</evidence>
<dbReference type="AlphaFoldDB" id="A0A2U3JXP1"/>
<reference evidence="2" key="1">
    <citation type="submission" date="2018-02" db="EMBL/GenBank/DDBJ databases">
        <authorList>
            <person name="Hausmann B."/>
        </authorList>
    </citation>
    <scope>NUCLEOTIDE SEQUENCE [LARGE SCALE GENOMIC DNA]</scope>
    <source>
        <strain evidence="2">Peat soil MAG SbA1</strain>
    </source>
</reference>
<dbReference type="EMBL" id="OMOD01000006">
    <property type="protein sequence ID" value="SPF32108.1"/>
    <property type="molecule type" value="Genomic_DNA"/>
</dbReference>
<gene>
    <name evidence="1" type="ORF">SBA1_1030042</name>
</gene>
<evidence type="ECO:0000313" key="2">
    <source>
        <dbReference type="Proteomes" id="UP000238701"/>
    </source>
</evidence>